<proteinExistence type="predicted"/>
<evidence type="ECO:0000256" key="1">
    <source>
        <dbReference type="SAM" id="MobiDB-lite"/>
    </source>
</evidence>
<protein>
    <submittedName>
        <fullName evidence="2">Uncharacterized protein</fullName>
    </submittedName>
</protein>
<name>A0A2D4FL90_MICCO</name>
<dbReference type="EMBL" id="IACJ01071137">
    <property type="protein sequence ID" value="LAA48250.1"/>
    <property type="molecule type" value="Transcribed_RNA"/>
</dbReference>
<reference evidence="2" key="2">
    <citation type="submission" date="2017-11" db="EMBL/GenBank/DDBJ databases">
        <title>Coralsnake Venomics: Analyses of Venom Gland Transcriptomes and Proteomes of Six Brazilian Taxa.</title>
        <authorList>
            <person name="Aird S.D."/>
            <person name="Jorge da Silva N."/>
            <person name="Qiu L."/>
            <person name="Villar-Briones A."/>
            <person name="Aparecida-Saddi V."/>
            <person name="Campos-Telles M.P."/>
            <person name="Grau M."/>
            <person name="Mikheyev A.S."/>
        </authorList>
    </citation>
    <scope>NUCLEOTIDE SEQUENCE</scope>
    <source>
        <tissue evidence="2">Venom_gland</tissue>
    </source>
</reference>
<reference evidence="2" key="1">
    <citation type="submission" date="2017-07" db="EMBL/GenBank/DDBJ databases">
        <authorList>
            <person name="Mikheyev A."/>
            <person name="Grau M."/>
        </authorList>
    </citation>
    <scope>NUCLEOTIDE SEQUENCE</scope>
    <source>
        <tissue evidence="2">Venom_gland</tissue>
    </source>
</reference>
<accession>A0A2D4FL90</accession>
<sequence length="106" mass="12068">MVLGVPGMRGGAGTVALKRGQTGRRENVHLSRKKEMKGTEKQNKEVFQAAAVISSQDSFSHTVDTNVPLPLWNRKKTAYNSSQTHFTRKRDRDREIITKNRWKSTK</sequence>
<organism evidence="2">
    <name type="scientific">Micrurus corallinus</name>
    <name type="common">Brazilian coral snake</name>
    <dbReference type="NCBI Taxonomy" id="54390"/>
    <lineage>
        <taxon>Eukaryota</taxon>
        <taxon>Metazoa</taxon>
        <taxon>Chordata</taxon>
        <taxon>Craniata</taxon>
        <taxon>Vertebrata</taxon>
        <taxon>Euteleostomi</taxon>
        <taxon>Lepidosauria</taxon>
        <taxon>Squamata</taxon>
        <taxon>Bifurcata</taxon>
        <taxon>Unidentata</taxon>
        <taxon>Episquamata</taxon>
        <taxon>Toxicofera</taxon>
        <taxon>Serpentes</taxon>
        <taxon>Colubroidea</taxon>
        <taxon>Elapidae</taxon>
        <taxon>Elapinae</taxon>
        <taxon>Micrurus</taxon>
    </lineage>
</organism>
<dbReference type="AlphaFoldDB" id="A0A2D4FL90"/>
<feature type="region of interest" description="Disordered" evidence="1">
    <location>
        <begin position="1"/>
        <end position="41"/>
    </location>
</feature>
<evidence type="ECO:0000313" key="2">
    <source>
        <dbReference type="EMBL" id="LAA48250.1"/>
    </source>
</evidence>